<dbReference type="HAMAP" id="MF_00272">
    <property type="entry name" value="GcvH"/>
    <property type="match status" value="1"/>
</dbReference>
<keyword evidence="9" id="KW-1185">Reference proteome</keyword>
<dbReference type="InterPro" id="IPR002930">
    <property type="entry name" value="GCV_H"/>
</dbReference>
<comment type="subunit">
    <text evidence="5">The glycine cleavage system is composed of four proteins: P, T, L and H.</text>
</comment>
<comment type="similarity">
    <text evidence="1 5">Belongs to the GcvH family.</text>
</comment>
<comment type="subcellular location">
    <subcellularLocation>
        <location evidence="5">Mitochondrion</location>
    </subcellularLocation>
</comment>
<keyword evidence="3 5" id="KW-0809">Transit peptide</keyword>
<dbReference type="InterPro" id="IPR017453">
    <property type="entry name" value="GCV_H_sub"/>
</dbReference>
<gene>
    <name evidence="7" type="ORF">KL933_000636</name>
    <name evidence="8" type="ORF">KL946_000634</name>
</gene>
<dbReference type="EMBL" id="JAHLUH010000001">
    <property type="protein sequence ID" value="KAG7730841.1"/>
    <property type="molecule type" value="Genomic_DNA"/>
</dbReference>
<dbReference type="PANTHER" id="PTHR11715:SF3">
    <property type="entry name" value="GLYCINE CLEAVAGE SYSTEM H PROTEIN-RELATED"/>
    <property type="match status" value="1"/>
</dbReference>
<evidence type="ECO:0000256" key="3">
    <source>
        <dbReference type="ARBA" id="ARBA00022946"/>
    </source>
</evidence>
<dbReference type="Proteomes" id="UP000738402">
    <property type="component" value="Unassembled WGS sequence"/>
</dbReference>
<dbReference type="GO" id="GO:0005960">
    <property type="term" value="C:glycine cleavage complex"/>
    <property type="evidence" value="ECO:0007669"/>
    <property type="project" value="UniProtKB-UniRule"/>
</dbReference>
<dbReference type="NCBIfam" id="TIGR00527">
    <property type="entry name" value="gcvH"/>
    <property type="match status" value="1"/>
</dbReference>
<evidence type="ECO:0000256" key="5">
    <source>
        <dbReference type="RuleBase" id="RU364055"/>
    </source>
</evidence>
<comment type="function">
    <text evidence="5">The H protein shuttles the methylamine group of glycine from the P protein to the T protein.</text>
</comment>
<feature type="modified residue" description="N6-lipoyllysine" evidence="4">
    <location>
        <position position="100"/>
    </location>
</feature>
<evidence type="ECO:0000313" key="8">
    <source>
        <dbReference type="EMBL" id="KAG7769351.1"/>
    </source>
</evidence>
<dbReference type="CDD" id="cd06848">
    <property type="entry name" value="GCS_H"/>
    <property type="match status" value="1"/>
</dbReference>
<evidence type="ECO:0000256" key="2">
    <source>
        <dbReference type="ARBA" id="ARBA00022823"/>
    </source>
</evidence>
<dbReference type="InterPro" id="IPR033753">
    <property type="entry name" value="GCV_H/Fam206"/>
</dbReference>
<dbReference type="Pfam" id="PF01597">
    <property type="entry name" value="GCV_H"/>
    <property type="match status" value="1"/>
</dbReference>
<organism evidence="7 10">
    <name type="scientific">Ogataea haglerorum</name>
    <dbReference type="NCBI Taxonomy" id="1937702"/>
    <lineage>
        <taxon>Eukaryota</taxon>
        <taxon>Fungi</taxon>
        <taxon>Dikarya</taxon>
        <taxon>Ascomycota</taxon>
        <taxon>Saccharomycotina</taxon>
        <taxon>Pichiomycetes</taxon>
        <taxon>Pichiales</taxon>
        <taxon>Pichiaceae</taxon>
        <taxon>Ogataea</taxon>
    </lineage>
</organism>
<dbReference type="InterPro" id="IPR011053">
    <property type="entry name" value="Single_hybrid_motif"/>
</dbReference>
<dbReference type="PROSITE" id="PS50968">
    <property type="entry name" value="BIOTINYL_LIPOYL"/>
    <property type="match status" value="1"/>
</dbReference>
<dbReference type="PROSITE" id="PS00189">
    <property type="entry name" value="LIPOYL"/>
    <property type="match status" value="1"/>
</dbReference>
<reference evidence="7 9" key="1">
    <citation type="journal article" date="2021" name="G3 (Bethesda)">
        <title>Genomic diversity, chromosomal rearrangements, and interspecies hybridization in the ogataea polymorpha species complex.</title>
        <authorList>
            <person name="Hanson S.J."/>
            <person name="Cinneide E.O."/>
            <person name="Salzberg L.I."/>
            <person name="Wolfe K.H."/>
            <person name="McGowan J."/>
            <person name="Fitzpatrick D.A."/>
            <person name="Matlin K."/>
        </authorList>
    </citation>
    <scope>NUCLEOTIDE SEQUENCE</scope>
    <source>
        <strain evidence="8">81-436-3</strain>
        <strain evidence="7">83-405-1</strain>
    </source>
</reference>
<name>A0AAN6DAB2_9ASCO</name>
<evidence type="ECO:0000313" key="10">
    <source>
        <dbReference type="Proteomes" id="UP000738402"/>
    </source>
</evidence>
<evidence type="ECO:0000256" key="1">
    <source>
        <dbReference type="ARBA" id="ARBA00009249"/>
    </source>
</evidence>
<dbReference type="PANTHER" id="PTHR11715">
    <property type="entry name" value="GLYCINE CLEAVAGE SYSTEM H PROTEIN"/>
    <property type="match status" value="1"/>
</dbReference>
<protein>
    <recommendedName>
        <fullName evidence="5">Glycine cleavage system H protein</fullName>
    </recommendedName>
</protein>
<dbReference type="SUPFAM" id="SSF51230">
    <property type="entry name" value="Single hybrid motif"/>
    <property type="match status" value="1"/>
</dbReference>
<accession>A0AAN6DAB2</accession>
<proteinExistence type="inferred from homology"/>
<sequence>MISALSRQLVKSTPRLFLRHQSNVLNPKSVVFTHSAGPVVLKFTDQHEWLSHHPDGTTFVGITKYASDALGDTTYIELPHDSVGGTVSKGDVIGSVESVKSASEVYSPVDGEIVEVNTALEENPELVNKDPMGDGWIVKMKVGELDGDLLSEEDYIKLLQEE</sequence>
<dbReference type="AlphaFoldDB" id="A0AAN6DAB2"/>
<dbReference type="InterPro" id="IPR000089">
    <property type="entry name" value="Biotin_lipoyl"/>
</dbReference>
<dbReference type="GO" id="GO:0009249">
    <property type="term" value="P:protein lipoylation"/>
    <property type="evidence" value="ECO:0007669"/>
    <property type="project" value="TreeGrafter"/>
</dbReference>
<keyword evidence="5" id="KW-0496">Mitochondrion</keyword>
<dbReference type="GO" id="GO:0019464">
    <property type="term" value="P:glycine decarboxylation via glycine cleavage system"/>
    <property type="evidence" value="ECO:0007669"/>
    <property type="project" value="UniProtKB-UniRule"/>
</dbReference>
<keyword evidence="2 4" id="KW-0450">Lipoyl</keyword>
<evidence type="ECO:0000256" key="4">
    <source>
        <dbReference type="PIRSR" id="PIRSR617453-50"/>
    </source>
</evidence>
<dbReference type="InterPro" id="IPR003016">
    <property type="entry name" value="2-oxoA_DH_lipoyl-BS"/>
</dbReference>
<feature type="domain" description="Lipoyl-binding" evidence="6">
    <location>
        <begin position="57"/>
        <end position="141"/>
    </location>
</feature>
<comment type="caution">
    <text evidence="7">The sequence shown here is derived from an EMBL/GenBank/DDBJ whole genome shotgun (WGS) entry which is preliminary data.</text>
</comment>
<dbReference type="EMBL" id="JAHLUN010000001">
    <property type="protein sequence ID" value="KAG7769351.1"/>
    <property type="molecule type" value="Genomic_DNA"/>
</dbReference>
<dbReference type="Proteomes" id="UP000697297">
    <property type="component" value="Unassembled WGS sequence"/>
</dbReference>
<evidence type="ECO:0000313" key="7">
    <source>
        <dbReference type="EMBL" id="KAG7730841.1"/>
    </source>
</evidence>
<comment type="cofactor">
    <cofactor evidence="5">
        <name>(R)-lipoate</name>
        <dbReference type="ChEBI" id="CHEBI:83088"/>
    </cofactor>
    <text evidence="5">Binds 1 lipoyl cofactor covalently.</text>
</comment>
<dbReference type="GO" id="GO:0005739">
    <property type="term" value="C:mitochondrion"/>
    <property type="evidence" value="ECO:0007669"/>
    <property type="project" value="UniProtKB-SubCell"/>
</dbReference>
<dbReference type="Gene3D" id="2.40.50.100">
    <property type="match status" value="1"/>
</dbReference>
<evidence type="ECO:0000259" key="6">
    <source>
        <dbReference type="PROSITE" id="PS50968"/>
    </source>
</evidence>
<evidence type="ECO:0000313" key="9">
    <source>
        <dbReference type="Proteomes" id="UP000697297"/>
    </source>
</evidence>
<dbReference type="NCBIfam" id="NF002270">
    <property type="entry name" value="PRK01202.1"/>
    <property type="match status" value="1"/>
</dbReference>